<dbReference type="EMBL" id="WUUL01000003">
    <property type="protein sequence ID" value="MXQ53137.1"/>
    <property type="molecule type" value="Genomic_DNA"/>
</dbReference>
<dbReference type="RefSeq" id="WP_160800502.1">
    <property type="nucleotide sequence ID" value="NZ_WUUL01000003.1"/>
</dbReference>
<gene>
    <name evidence="1" type="ORF">GSM42_05195</name>
</gene>
<dbReference type="AlphaFoldDB" id="A0A6I4VNM9"/>
<sequence>MDKKKDANKPVEFGIRMKLPLEDISLYYLAQRGSLLYEKLQGMSSSEISTFNEKLQKLFSAVTNEIEQMINFSKHLPFILEEEEKIQWEFFNLEREFRIYYYLRQADGQIIADFDKRLDQITFKLWNSYHRYIETINEYDEIES</sequence>
<organism evidence="1 2">
    <name type="scientific">Shimazuella alba</name>
    <dbReference type="NCBI Taxonomy" id="2690964"/>
    <lineage>
        <taxon>Bacteria</taxon>
        <taxon>Bacillati</taxon>
        <taxon>Bacillota</taxon>
        <taxon>Bacilli</taxon>
        <taxon>Bacillales</taxon>
        <taxon>Thermoactinomycetaceae</taxon>
        <taxon>Shimazuella</taxon>
    </lineage>
</organism>
<keyword evidence="2" id="KW-1185">Reference proteome</keyword>
<accession>A0A6I4VNM9</accession>
<protein>
    <submittedName>
        <fullName evidence="1">Uncharacterized protein</fullName>
    </submittedName>
</protein>
<name>A0A6I4VNM9_9BACL</name>
<dbReference type="Proteomes" id="UP000430692">
    <property type="component" value="Unassembled WGS sequence"/>
</dbReference>
<proteinExistence type="predicted"/>
<evidence type="ECO:0000313" key="1">
    <source>
        <dbReference type="EMBL" id="MXQ53137.1"/>
    </source>
</evidence>
<comment type="caution">
    <text evidence="1">The sequence shown here is derived from an EMBL/GenBank/DDBJ whole genome shotgun (WGS) entry which is preliminary data.</text>
</comment>
<evidence type="ECO:0000313" key="2">
    <source>
        <dbReference type="Proteomes" id="UP000430692"/>
    </source>
</evidence>
<reference evidence="1 2" key="1">
    <citation type="submission" date="2019-12" db="EMBL/GenBank/DDBJ databases">
        <title>Whole-genome analyses of novel actinobacteria.</title>
        <authorList>
            <person name="Sahin N."/>
            <person name="Saygin H."/>
        </authorList>
    </citation>
    <scope>NUCLEOTIDE SEQUENCE [LARGE SCALE GENOMIC DNA]</scope>
    <source>
        <strain evidence="1 2">KC615</strain>
    </source>
</reference>